<evidence type="ECO:0000256" key="2">
    <source>
        <dbReference type="ARBA" id="ARBA00022692"/>
    </source>
</evidence>
<dbReference type="Gene3D" id="3.30.750.24">
    <property type="entry name" value="STAS domain"/>
    <property type="match status" value="1"/>
</dbReference>
<evidence type="ECO:0000313" key="9">
    <source>
        <dbReference type="Proteomes" id="UP001211065"/>
    </source>
</evidence>
<feature type="transmembrane region" description="Helical" evidence="6">
    <location>
        <begin position="69"/>
        <end position="87"/>
    </location>
</feature>
<feature type="transmembrane region" description="Helical" evidence="6">
    <location>
        <begin position="233"/>
        <end position="254"/>
    </location>
</feature>
<dbReference type="InterPro" id="IPR036513">
    <property type="entry name" value="STAS_dom_sf"/>
</dbReference>
<keyword evidence="4 6" id="KW-0472">Membrane</keyword>
<proteinExistence type="predicted"/>
<dbReference type="Proteomes" id="UP001211065">
    <property type="component" value="Unassembled WGS sequence"/>
</dbReference>
<dbReference type="PANTHER" id="PTHR11814">
    <property type="entry name" value="SULFATE TRANSPORTER"/>
    <property type="match status" value="1"/>
</dbReference>
<keyword evidence="9" id="KW-1185">Reference proteome</keyword>
<keyword evidence="3 6" id="KW-1133">Transmembrane helix</keyword>
<feature type="transmembrane region" description="Helical" evidence="6">
    <location>
        <begin position="184"/>
        <end position="208"/>
    </location>
</feature>
<dbReference type="Pfam" id="PF01740">
    <property type="entry name" value="STAS"/>
    <property type="match status" value="1"/>
</dbReference>
<dbReference type="InterPro" id="IPR001902">
    <property type="entry name" value="SLC26A/SulP_fam"/>
</dbReference>
<dbReference type="GO" id="GO:0016020">
    <property type="term" value="C:membrane"/>
    <property type="evidence" value="ECO:0007669"/>
    <property type="project" value="UniProtKB-SubCell"/>
</dbReference>
<evidence type="ECO:0000256" key="5">
    <source>
        <dbReference type="SAM" id="MobiDB-lite"/>
    </source>
</evidence>
<feature type="transmembrane region" description="Helical" evidence="6">
    <location>
        <begin position="291"/>
        <end position="310"/>
    </location>
</feature>
<sequence>MSKFSILIDDTMTTETNETNETNDDALSSPLLRSNNTPLETSFKNKLKYYIPVLGWLPKYNSADLPNDITAGLTVATLLIPQALSYAQALVKIPPVYGLYTCFVPLILYSLLGTSRQLAVGPEALVSILIGAAIRDFQRNQFPSGSSVAESIAIANLIALMVGIITFLLGFFRLGFLDSVLSRALLRGFVTAVAGVVVIDMGNTLLGIPVNESQVEPSPIETLLQIFSNLPKAHFLTAMISLFSIWFCLGVRFIKAKYSAKWDELGVSVLKDIKGGLISPRIPEGMTLSRINSFFLSSVLISVIGFVESIVVAKTYASSHNYSISPNRELVAFGVANIFGSIFGGWPAFGSLGRSAVNDASGAKTQLSGLISGIFVLTTTLFLLPLFYYLPRVGISLLLVVKHTTKTRIDILGRINIYDPVTKKPKQKFRSIKDKSVLKIPGVIIIRIEEGLYFGNSTMLKERLKRVEKFGALGVHPGLAFNEEENINFQHRQQENGESYFEDSYVSFAREQELCFIIFEVHGMTEIDASATQTLLEIVESFCARNIAVCFVKLRDSCLQNFVCSGLYKVVGEERFFSKIKYALSYFGISNLPHNTVFEEISIASKKNGTREEEFTDLNGTSIGSIKRQSYNKENSLSSSFIKRNSPSGTSHSVPKENLYLGKKNLNSTFLVVNGPGSPFKNDENDALDDIDYYGG</sequence>
<evidence type="ECO:0000256" key="6">
    <source>
        <dbReference type="SAM" id="Phobius"/>
    </source>
</evidence>
<evidence type="ECO:0000313" key="8">
    <source>
        <dbReference type="EMBL" id="KAJ3214202.1"/>
    </source>
</evidence>
<evidence type="ECO:0000256" key="1">
    <source>
        <dbReference type="ARBA" id="ARBA00004141"/>
    </source>
</evidence>
<dbReference type="SUPFAM" id="SSF52091">
    <property type="entry name" value="SpoIIaa-like"/>
    <property type="match status" value="1"/>
</dbReference>
<feature type="transmembrane region" description="Helical" evidence="6">
    <location>
        <begin position="370"/>
        <end position="390"/>
    </location>
</feature>
<feature type="domain" description="STAS" evidence="7">
    <location>
        <begin position="433"/>
        <end position="587"/>
    </location>
</feature>
<evidence type="ECO:0000256" key="4">
    <source>
        <dbReference type="ARBA" id="ARBA00023136"/>
    </source>
</evidence>
<organism evidence="8 9">
    <name type="scientific">Clydaea vesicula</name>
    <dbReference type="NCBI Taxonomy" id="447962"/>
    <lineage>
        <taxon>Eukaryota</taxon>
        <taxon>Fungi</taxon>
        <taxon>Fungi incertae sedis</taxon>
        <taxon>Chytridiomycota</taxon>
        <taxon>Chytridiomycota incertae sedis</taxon>
        <taxon>Chytridiomycetes</taxon>
        <taxon>Lobulomycetales</taxon>
        <taxon>Lobulomycetaceae</taxon>
        <taxon>Clydaea</taxon>
    </lineage>
</organism>
<feature type="transmembrane region" description="Helical" evidence="6">
    <location>
        <begin position="94"/>
        <end position="112"/>
    </location>
</feature>
<dbReference type="Pfam" id="PF00916">
    <property type="entry name" value="Sulfate_transp"/>
    <property type="match status" value="2"/>
</dbReference>
<comment type="subcellular location">
    <subcellularLocation>
        <location evidence="1">Membrane</location>
        <topology evidence="1">Multi-pass membrane protein</topology>
    </subcellularLocation>
</comment>
<dbReference type="GO" id="GO:0055085">
    <property type="term" value="P:transmembrane transport"/>
    <property type="evidence" value="ECO:0007669"/>
    <property type="project" value="InterPro"/>
</dbReference>
<evidence type="ECO:0000259" key="7">
    <source>
        <dbReference type="PROSITE" id="PS50801"/>
    </source>
</evidence>
<feature type="compositionally biased region" description="Low complexity" evidence="5">
    <location>
        <begin position="9"/>
        <end position="20"/>
    </location>
</feature>
<accession>A0AAD5U0K5</accession>
<feature type="transmembrane region" description="Helical" evidence="6">
    <location>
        <begin position="330"/>
        <end position="349"/>
    </location>
</feature>
<name>A0AAD5U0K5_9FUNG</name>
<evidence type="ECO:0000256" key="3">
    <source>
        <dbReference type="ARBA" id="ARBA00022989"/>
    </source>
</evidence>
<dbReference type="InterPro" id="IPR002645">
    <property type="entry name" value="STAS_dom"/>
</dbReference>
<dbReference type="EMBL" id="JADGJW010000641">
    <property type="protein sequence ID" value="KAJ3214202.1"/>
    <property type="molecule type" value="Genomic_DNA"/>
</dbReference>
<feature type="region of interest" description="Disordered" evidence="5">
    <location>
        <begin position="1"/>
        <end position="33"/>
    </location>
</feature>
<dbReference type="AlphaFoldDB" id="A0AAD5U0K5"/>
<gene>
    <name evidence="8" type="primary">ST1_2</name>
    <name evidence="8" type="ORF">HK099_006987</name>
</gene>
<reference evidence="8" key="1">
    <citation type="submission" date="2020-05" db="EMBL/GenBank/DDBJ databases">
        <title>Phylogenomic resolution of chytrid fungi.</title>
        <authorList>
            <person name="Stajich J.E."/>
            <person name="Amses K."/>
            <person name="Simmons R."/>
            <person name="Seto K."/>
            <person name="Myers J."/>
            <person name="Bonds A."/>
            <person name="Quandt C.A."/>
            <person name="Barry K."/>
            <person name="Liu P."/>
            <person name="Grigoriev I."/>
            <person name="Longcore J.E."/>
            <person name="James T.Y."/>
        </authorList>
    </citation>
    <scope>NUCLEOTIDE SEQUENCE</scope>
    <source>
        <strain evidence="8">JEL0476</strain>
    </source>
</reference>
<feature type="transmembrane region" description="Helical" evidence="6">
    <location>
        <begin position="152"/>
        <end position="172"/>
    </location>
</feature>
<protein>
    <submittedName>
        <fullName evidence="8">Solute carrier 26</fullName>
    </submittedName>
</protein>
<comment type="caution">
    <text evidence="8">The sequence shown here is derived from an EMBL/GenBank/DDBJ whole genome shotgun (WGS) entry which is preliminary data.</text>
</comment>
<dbReference type="PROSITE" id="PS50801">
    <property type="entry name" value="STAS"/>
    <property type="match status" value="1"/>
</dbReference>
<dbReference type="InterPro" id="IPR011547">
    <property type="entry name" value="SLC26A/SulP_dom"/>
</dbReference>
<keyword evidence="2 6" id="KW-0812">Transmembrane</keyword>
<dbReference type="CDD" id="cd07042">
    <property type="entry name" value="STAS_SulP_like_sulfate_transporter"/>
    <property type="match status" value="1"/>
</dbReference>